<accession>A0A0G0JFX9</accession>
<dbReference type="Proteomes" id="UP000034849">
    <property type="component" value="Unassembled WGS sequence"/>
</dbReference>
<dbReference type="SUPFAM" id="SSF54197">
    <property type="entry name" value="HIT-like"/>
    <property type="match status" value="1"/>
</dbReference>
<evidence type="ECO:0000259" key="1">
    <source>
        <dbReference type="Pfam" id="PF04677"/>
    </source>
</evidence>
<sequence>MDCIFCNKNKISDEILLQTENFYLVPALGSFIPDYLLIVSQNHLDSLGQILINQDITNEFESLLKQVKKFIGRKGQKIIAFEHGATQHDKAGCCIGHAHIHILPFDKILTEKIENILDKKSTLIQYEDINDLTGHGTVNYLLLEENEKINIWKNVVVLSQFMRRLIARETNKANCFDWKTNPFREIMLETIDSWKEHNQKL</sequence>
<dbReference type="InterPro" id="IPR006768">
    <property type="entry name" value="Cwf19-like_C_dom-1"/>
</dbReference>
<dbReference type="Pfam" id="PF04677">
    <property type="entry name" value="CwfJ_C_1"/>
    <property type="match status" value="1"/>
</dbReference>
<dbReference type="Gene3D" id="3.30.428.10">
    <property type="entry name" value="HIT-like"/>
    <property type="match status" value="1"/>
</dbReference>
<feature type="domain" description="Cwf19-like C-terminal" evidence="1">
    <location>
        <begin position="2"/>
        <end position="115"/>
    </location>
</feature>
<evidence type="ECO:0000313" key="3">
    <source>
        <dbReference type="Proteomes" id="UP000034849"/>
    </source>
</evidence>
<gene>
    <name evidence="2" type="ORF">US42_C0015G0004</name>
</gene>
<dbReference type="InterPro" id="IPR036265">
    <property type="entry name" value="HIT-like_sf"/>
</dbReference>
<organism evidence="2 3">
    <name type="scientific">Candidatus Magasanikbacteria bacterium GW2011_GWC2_37_14</name>
    <dbReference type="NCBI Taxonomy" id="1619046"/>
    <lineage>
        <taxon>Bacteria</taxon>
        <taxon>Candidatus Magasanikiibacteriota</taxon>
    </lineage>
</organism>
<protein>
    <recommendedName>
        <fullName evidence="1">Cwf19-like C-terminal domain-containing protein</fullName>
    </recommendedName>
</protein>
<evidence type="ECO:0000313" key="2">
    <source>
        <dbReference type="EMBL" id="KKQ27061.1"/>
    </source>
</evidence>
<comment type="caution">
    <text evidence="2">The sequence shown here is derived from an EMBL/GenBank/DDBJ whole genome shotgun (WGS) entry which is preliminary data.</text>
</comment>
<dbReference type="STRING" id="1619046.US42_C0015G0004"/>
<dbReference type="EMBL" id="LBSX01000015">
    <property type="protein sequence ID" value="KKQ27061.1"/>
    <property type="molecule type" value="Genomic_DNA"/>
</dbReference>
<dbReference type="AlphaFoldDB" id="A0A0G0JFX9"/>
<proteinExistence type="predicted"/>
<reference evidence="2 3" key="1">
    <citation type="journal article" date="2015" name="Nature">
        <title>rRNA introns, odd ribosomes, and small enigmatic genomes across a large radiation of phyla.</title>
        <authorList>
            <person name="Brown C.T."/>
            <person name="Hug L.A."/>
            <person name="Thomas B.C."/>
            <person name="Sharon I."/>
            <person name="Castelle C.J."/>
            <person name="Singh A."/>
            <person name="Wilkins M.J."/>
            <person name="Williams K.H."/>
            <person name="Banfield J.F."/>
        </authorList>
    </citation>
    <scope>NUCLEOTIDE SEQUENCE [LARGE SCALE GENOMIC DNA]</scope>
</reference>
<name>A0A0G0JFX9_9BACT</name>